<protein>
    <submittedName>
        <fullName evidence="2">Uncharacterized protein</fullName>
    </submittedName>
</protein>
<reference evidence="2" key="1">
    <citation type="submission" date="2022-11" db="UniProtKB">
        <authorList>
            <consortium name="WormBaseParasite"/>
        </authorList>
    </citation>
    <scope>IDENTIFICATION</scope>
</reference>
<proteinExistence type="predicted"/>
<keyword evidence="1" id="KW-1185">Reference proteome</keyword>
<organism evidence="1 2">
    <name type="scientific">Parascaris univalens</name>
    <name type="common">Nematode worm</name>
    <dbReference type="NCBI Taxonomy" id="6257"/>
    <lineage>
        <taxon>Eukaryota</taxon>
        <taxon>Metazoa</taxon>
        <taxon>Ecdysozoa</taxon>
        <taxon>Nematoda</taxon>
        <taxon>Chromadorea</taxon>
        <taxon>Rhabditida</taxon>
        <taxon>Spirurina</taxon>
        <taxon>Ascaridomorpha</taxon>
        <taxon>Ascaridoidea</taxon>
        <taxon>Ascarididae</taxon>
        <taxon>Parascaris</taxon>
    </lineage>
</organism>
<name>A0A915C9F3_PARUN</name>
<sequence length="105" mass="12446">MNRDKCISKKKSSSYERRKWRTNMGRGSLSVLRGWHFLHTAFDSRLFESALSSQHGRASFLLKPKYGHCRSVESQYCHGWRYQLPAERFSSYSQRLYATKFESVE</sequence>
<evidence type="ECO:0000313" key="2">
    <source>
        <dbReference type="WBParaSite" id="PgR105_g003_t06"/>
    </source>
</evidence>
<dbReference type="AlphaFoldDB" id="A0A915C9F3"/>
<accession>A0A915C9F3</accession>
<dbReference type="WBParaSite" id="PgR105_g003_t06">
    <property type="protein sequence ID" value="PgR105_g003_t06"/>
    <property type="gene ID" value="PgR105_g003"/>
</dbReference>
<evidence type="ECO:0000313" key="1">
    <source>
        <dbReference type="Proteomes" id="UP000887569"/>
    </source>
</evidence>
<dbReference type="Proteomes" id="UP000887569">
    <property type="component" value="Unplaced"/>
</dbReference>